<dbReference type="Proteomes" id="UP000827856">
    <property type="component" value="Segment"/>
</dbReference>
<organism evidence="1 2">
    <name type="scientific">Caulobacter phage S2B</name>
    <dbReference type="NCBI Taxonomy" id="2759120"/>
    <lineage>
        <taxon>Viruses</taxon>
        <taxon>Duplodnaviria</taxon>
        <taxon>Heunggongvirae</taxon>
        <taxon>Uroviricota</taxon>
        <taxon>Caudoviricetes</taxon>
        <taxon>Autographivirales</taxon>
        <taxon>Autographivirales incertae sedis</taxon>
        <taxon>Sumtervirus</taxon>
        <taxon>Sumtervirus S2B</taxon>
    </lineage>
</organism>
<reference evidence="1" key="1">
    <citation type="submission" date="2019-12" db="EMBL/GenBank/DDBJ databases">
        <title>S2B, a lysogenic bacteriophage that infects Caulobacter crescentus.</title>
        <authorList>
            <person name="Ely B."/>
            <person name="Berrios L."/>
            <person name="Thomas Q."/>
        </authorList>
    </citation>
    <scope>NUCLEOTIDE SEQUENCE</scope>
</reference>
<gene>
    <name evidence="1" type="primary">S2B_gp033c</name>
</gene>
<accession>A0AAE7SY60</accession>
<sequence>MTENGSARWARERVFVDGKYVKVRDRTPALLADAAERGALAIHDQPYMRPGHDRRLYRDGRYIGVEPLH</sequence>
<dbReference type="EMBL" id="MN857473">
    <property type="protein sequence ID" value="QOC54147.1"/>
    <property type="molecule type" value="Genomic_DNA"/>
</dbReference>
<proteinExistence type="predicted"/>
<protein>
    <submittedName>
        <fullName evidence="1">Uncharacterized protein</fullName>
    </submittedName>
</protein>
<name>A0AAE7SY60_9CAUD</name>
<evidence type="ECO:0000313" key="1">
    <source>
        <dbReference type="EMBL" id="QOC54147.1"/>
    </source>
</evidence>
<evidence type="ECO:0000313" key="2">
    <source>
        <dbReference type="Proteomes" id="UP000827856"/>
    </source>
</evidence>
<keyword evidence="2" id="KW-1185">Reference proteome</keyword>